<evidence type="ECO:0000313" key="13">
    <source>
        <dbReference type="Proteomes" id="UP000215441"/>
    </source>
</evidence>
<comment type="subcellular location">
    <subcellularLocation>
        <location evidence="1">Cell membrane</location>
        <topology evidence="1">Multi-pass membrane protein</topology>
    </subcellularLocation>
</comment>
<dbReference type="CDD" id="cd01948">
    <property type="entry name" value="EAL"/>
    <property type="match status" value="1"/>
</dbReference>
<comment type="caution">
    <text evidence="12">The sequence shown here is derived from an EMBL/GenBank/DDBJ whole genome shotgun (WGS) entry which is preliminary data.</text>
</comment>
<keyword evidence="13" id="KW-1185">Reference proteome</keyword>
<evidence type="ECO:0000256" key="8">
    <source>
        <dbReference type="ARBA" id="ARBA00023136"/>
    </source>
</evidence>
<feature type="transmembrane region" description="Helical" evidence="10">
    <location>
        <begin position="97"/>
        <end position="120"/>
    </location>
</feature>
<keyword evidence="8 10" id="KW-0472">Membrane</keyword>
<evidence type="ECO:0000256" key="9">
    <source>
        <dbReference type="ARBA" id="ARBA00034290"/>
    </source>
</evidence>
<dbReference type="PANTHER" id="PTHR33121:SF79">
    <property type="entry name" value="CYCLIC DI-GMP PHOSPHODIESTERASE PDED-RELATED"/>
    <property type="match status" value="1"/>
</dbReference>
<keyword evidence="4" id="KW-0973">c-di-GMP</keyword>
<dbReference type="OrthoDB" id="9813903at2"/>
<accession>A0A235ERC4</accession>
<dbReference type="Pfam" id="PF12792">
    <property type="entry name" value="CSS-motif"/>
    <property type="match status" value="1"/>
</dbReference>
<comment type="catalytic activity">
    <reaction evidence="9">
        <text>3',3'-c-di-GMP + H2O = 5'-phosphoguanylyl(3'-&gt;5')guanosine + H(+)</text>
        <dbReference type="Rhea" id="RHEA:24902"/>
        <dbReference type="ChEBI" id="CHEBI:15377"/>
        <dbReference type="ChEBI" id="CHEBI:15378"/>
        <dbReference type="ChEBI" id="CHEBI:58754"/>
        <dbReference type="ChEBI" id="CHEBI:58805"/>
        <dbReference type="EC" id="3.1.4.52"/>
    </reaction>
</comment>
<dbReference type="Pfam" id="PF00563">
    <property type="entry name" value="EAL"/>
    <property type="match status" value="1"/>
</dbReference>
<keyword evidence="6" id="KW-0378">Hydrolase</keyword>
<organism evidence="12 13">
    <name type="scientific">Acidovorax kalamii</name>
    <dbReference type="NCBI Taxonomy" id="2004485"/>
    <lineage>
        <taxon>Bacteria</taxon>
        <taxon>Pseudomonadati</taxon>
        <taxon>Pseudomonadota</taxon>
        <taxon>Betaproteobacteria</taxon>
        <taxon>Burkholderiales</taxon>
        <taxon>Comamonadaceae</taxon>
        <taxon>Acidovorax</taxon>
    </lineage>
</organism>
<protein>
    <recommendedName>
        <fullName evidence="2">cyclic-guanylate-specific phosphodiesterase</fullName>
        <ecNumber evidence="2">3.1.4.52</ecNumber>
    </recommendedName>
</protein>
<evidence type="ECO:0000256" key="4">
    <source>
        <dbReference type="ARBA" id="ARBA00022636"/>
    </source>
</evidence>
<evidence type="ECO:0000256" key="6">
    <source>
        <dbReference type="ARBA" id="ARBA00022801"/>
    </source>
</evidence>
<gene>
    <name evidence="12" type="ORF">CBY09_07120</name>
</gene>
<dbReference type="InterPro" id="IPR050706">
    <property type="entry name" value="Cyclic-di-GMP_PDE-like"/>
</dbReference>
<name>A0A235ERC4_9BURK</name>
<reference evidence="12 13" key="1">
    <citation type="submission" date="2017-07" db="EMBL/GenBank/DDBJ databases">
        <title>Acidovorax KNDSW TSA 6 genome sequence and assembly.</title>
        <authorList>
            <person name="Mayilraj S."/>
        </authorList>
    </citation>
    <scope>NUCLEOTIDE SEQUENCE [LARGE SCALE GENOMIC DNA]</scope>
    <source>
        <strain evidence="12 13">KNDSW-TSA6</strain>
    </source>
</reference>
<dbReference type="InterPro" id="IPR035919">
    <property type="entry name" value="EAL_sf"/>
</dbReference>
<dbReference type="SUPFAM" id="SSF141868">
    <property type="entry name" value="EAL domain-like"/>
    <property type="match status" value="1"/>
</dbReference>
<keyword evidence="5 10" id="KW-0812">Transmembrane</keyword>
<dbReference type="EC" id="3.1.4.52" evidence="2"/>
<evidence type="ECO:0000256" key="7">
    <source>
        <dbReference type="ARBA" id="ARBA00022989"/>
    </source>
</evidence>
<evidence type="ECO:0000256" key="2">
    <source>
        <dbReference type="ARBA" id="ARBA00012282"/>
    </source>
</evidence>
<dbReference type="AlphaFoldDB" id="A0A235ERC4"/>
<evidence type="ECO:0000256" key="3">
    <source>
        <dbReference type="ARBA" id="ARBA00022475"/>
    </source>
</evidence>
<dbReference type="Proteomes" id="UP000215441">
    <property type="component" value="Unassembled WGS sequence"/>
</dbReference>
<dbReference type="PANTHER" id="PTHR33121">
    <property type="entry name" value="CYCLIC DI-GMP PHOSPHODIESTERASE PDEF"/>
    <property type="match status" value="1"/>
</dbReference>
<dbReference type="Gene3D" id="3.20.20.450">
    <property type="entry name" value="EAL domain"/>
    <property type="match status" value="1"/>
</dbReference>
<proteinExistence type="predicted"/>
<sequence length="615" mass="66589">MSNGRHSSHAGFRKAGSFMVSLLVAIRGGGWQGSLQGTTRCLHHRMACSHRVGLLFAPSVEIPLAPRRRFVHDGTAPGQDCVCLCHLQPLPCPMKRFYVVASIPLLLAALIPIAASLWVAHRQAKNDQITYLTSLADEVLRRGVASRQQLVAALNDLDRDPHAPCSQASLTRMQQLVGTSFYLQGMGSVMDGTLVCSTLTQGSDLVPLTGNHMVTATGISSWIGARLPFAPDQPFNIYARNGHAVIIHPGIVIDMPVLHADVSLGLLISTPQALIRSKGPLDAQWLALYTPDASSQVESDTHHIVFRASKDNNIAAVAAAPKAQAYGGLWAQALILAPLGLVASALFALGVAVLTRWQLSPRVRLRTALRRREFFILYQPIVDLQTGQWVGAEALLRWRRRNGTLVPPDEFIAEAEKAGVIAPITRYVIDVVLADLPELLKARPGFHVSLNLSPQDLVADGPVQYLQRRFSAMEFPAGALMLEVTERGLVNIEAARPALQAARQIGASIALDDFGTGYSSLSMLESIDIDTLKIDRIFIASIGAQAAISPVTTHIIEMAHTLQLALIAEGVETQDQVDFLIARGVRQAQGWKFARAMPLEELLAGLRVAPPSQPQ</sequence>
<keyword evidence="3" id="KW-1003">Cell membrane</keyword>
<feature type="transmembrane region" description="Helical" evidence="10">
    <location>
        <begin position="329"/>
        <end position="354"/>
    </location>
</feature>
<feature type="domain" description="EAL" evidence="11">
    <location>
        <begin position="358"/>
        <end position="610"/>
    </location>
</feature>
<evidence type="ECO:0000256" key="10">
    <source>
        <dbReference type="SAM" id="Phobius"/>
    </source>
</evidence>
<evidence type="ECO:0000256" key="1">
    <source>
        <dbReference type="ARBA" id="ARBA00004651"/>
    </source>
</evidence>
<evidence type="ECO:0000313" key="12">
    <source>
        <dbReference type="EMBL" id="OYD51564.1"/>
    </source>
</evidence>
<evidence type="ECO:0000256" key="5">
    <source>
        <dbReference type="ARBA" id="ARBA00022692"/>
    </source>
</evidence>
<dbReference type="EMBL" id="NOIG01000004">
    <property type="protein sequence ID" value="OYD51564.1"/>
    <property type="molecule type" value="Genomic_DNA"/>
</dbReference>
<dbReference type="SMART" id="SM00052">
    <property type="entry name" value="EAL"/>
    <property type="match status" value="1"/>
</dbReference>
<dbReference type="PROSITE" id="PS50883">
    <property type="entry name" value="EAL"/>
    <property type="match status" value="1"/>
</dbReference>
<dbReference type="GO" id="GO:0071111">
    <property type="term" value="F:cyclic-guanylate-specific phosphodiesterase activity"/>
    <property type="evidence" value="ECO:0007669"/>
    <property type="project" value="UniProtKB-EC"/>
</dbReference>
<dbReference type="InterPro" id="IPR024744">
    <property type="entry name" value="CSS-motif_dom"/>
</dbReference>
<dbReference type="InterPro" id="IPR001633">
    <property type="entry name" value="EAL_dom"/>
</dbReference>
<dbReference type="GO" id="GO:0005886">
    <property type="term" value="C:plasma membrane"/>
    <property type="evidence" value="ECO:0007669"/>
    <property type="project" value="UniProtKB-SubCell"/>
</dbReference>
<evidence type="ECO:0000259" key="11">
    <source>
        <dbReference type="PROSITE" id="PS50883"/>
    </source>
</evidence>
<keyword evidence="7 10" id="KW-1133">Transmembrane helix</keyword>